<dbReference type="Pfam" id="PF19193">
    <property type="entry name" value="Tectonin"/>
    <property type="match status" value="1"/>
</dbReference>
<evidence type="ECO:0000313" key="1">
    <source>
        <dbReference type="EMBL" id="CAB9501179.1"/>
    </source>
</evidence>
<organism evidence="1 2">
    <name type="scientific">Seminavis robusta</name>
    <dbReference type="NCBI Taxonomy" id="568900"/>
    <lineage>
        <taxon>Eukaryota</taxon>
        <taxon>Sar</taxon>
        <taxon>Stramenopiles</taxon>
        <taxon>Ochrophyta</taxon>
        <taxon>Bacillariophyta</taxon>
        <taxon>Bacillariophyceae</taxon>
        <taxon>Bacillariophycidae</taxon>
        <taxon>Naviculales</taxon>
        <taxon>Naviculaceae</taxon>
        <taxon>Seminavis</taxon>
    </lineage>
</organism>
<reference evidence="1" key="1">
    <citation type="submission" date="2020-06" db="EMBL/GenBank/DDBJ databases">
        <authorList>
            <consortium name="Plant Systems Biology data submission"/>
        </authorList>
    </citation>
    <scope>NUCLEOTIDE SEQUENCE</scope>
    <source>
        <strain evidence="1">D6</strain>
    </source>
</reference>
<sequence length="99" mass="10905">MAGTPRQVALGGLNDLWMIDEWNDIWYMKLNWQTLATAAPWEKVDGKMWSISATASGAVFGVATDGKNVLYCPFRAAALHDLRCDFIDGPLESIQTASI</sequence>
<gene>
    <name evidence="1" type="ORF">SEMRO_101_G051840.1</name>
</gene>
<comment type="caution">
    <text evidence="1">The sequence shown here is derived from an EMBL/GenBank/DDBJ whole genome shotgun (WGS) entry which is preliminary data.</text>
</comment>
<dbReference type="Proteomes" id="UP001153069">
    <property type="component" value="Unassembled WGS sequence"/>
</dbReference>
<proteinExistence type="predicted"/>
<keyword evidence="2" id="KW-1185">Reference proteome</keyword>
<dbReference type="AlphaFoldDB" id="A0A9N8DI50"/>
<protein>
    <submittedName>
        <fullName evidence="1">Uncharacterized protein</fullName>
    </submittedName>
</protein>
<evidence type="ECO:0000313" key="2">
    <source>
        <dbReference type="Proteomes" id="UP001153069"/>
    </source>
</evidence>
<dbReference type="InterPro" id="IPR006624">
    <property type="entry name" value="Beta-propeller_rpt_TECPR"/>
</dbReference>
<name>A0A9N8DI50_9STRA</name>
<accession>A0A9N8DI50</accession>
<dbReference type="EMBL" id="CAICTM010000100">
    <property type="protein sequence ID" value="CAB9501179.1"/>
    <property type="molecule type" value="Genomic_DNA"/>
</dbReference>